<accession>A0A0G0X3X4</accession>
<dbReference type="PANTHER" id="PTHR40080">
    <property type="entry name" value="LMO1763 PROTEIN"/>
    <property type="match status" value="1"/>
</dbReference>
<dbReference type="NCBIfam" id="TIGR02531">
    <property type="entry name" value="yecD_yerC"/>
    <property type="match status" value="1"/>
</dbReference>
<name>A0A0G0X3X4_9BACT</name>
<evidence type="ECO:0000313" key="1">
    <source>
        <dbReference type="EMBL" id="KKS19744.1"/>
    </source>
</evidence>
<dbReference type="GO" id="GO:0043565">
    <property type="term" value="F:sequence-specific DNA binding"/>
    <property type="evidence" value="ECO:0007669"/>
    <property type="project" value="InterPro"/>
</dbReference>
<dbReference type="Pfam" id="PF01371">
    <property type="entry name" value="Trp_repressor"/>
    <property type="match status" value="1"/>
</dbReference>
<dbReference type="PANTHER" id="PTHR40080:SF1">
    <property type="entry name" value="TRPR-LIKE PROTEIN YERC_YECD"/>
    <property type="match status" value="1"/>
</dbReference>
<dbReference type="GO" id="GO:0003700">
    <property type="term" value="F:DNA-binding transcription factor activity"/>
    <property type="evidence" value="ECO:0007669"/>
    <property type="project" value="InterPro"/>
</dbReference>
<protein>
    <submittedName>
        <fullName evidence="1">TrpR like protein, YerC/YecD</fullName>
    </submittedName>
</protein>
<dbReference type="SUPFAM" id="SSF48295">
    <property type="entry name" value="TrpR-like"/>
    <property type="match status" value="1"/>
</dbReference>
<sequence length="178" mass="20698">MVLLICMGKFSLNKLPQEQRIQMIGEFYDVIDCLRDRKEIRLFFKDLLTADEIATLMRRIEVAALLAADYTYEQIAQTLGVGRGKITNVQKSLSKSGDGYKIAIKRLLEKRKKRLKIQNKKENSRPFTFERLKQKYPLQFLLFNIIDEISEKLDGNKLQEKKALLSTPSRRPTNSTID</sequence>
<dbReference type="InterPro" id="IPR000831">
    <property type="entry name" value="Trp_repress"/>
</dbReference>
<dbReference type="InterPro" id="IPR038116">
    <property type="entry name" value="TrpR-like_sf"/>
</dbReference>
<evidence type="ECO:0000313" key="2">
    <source>
        <dbReference type="Proteomes" id="UP000034371"/>
    </source>
</evidence>
<dbReference type="Gene3D" id="1.10.1270.10">
    <property type="entry name" value="TrpR-like"/>
    <property type="match status" value="1"/>
</dbReference>
<dbReference type="InterPro" id="IPR010921">
    <property type="entry name" value="Trp_repressor/repl_initiator"/>
</dbReference>
<dbReference type="EMBL" id="LCBY01000075">
    <property type="protein sequence ID" value="KKS19744.1"/>
    <property type="molecule type" value="Genomic_DNA"/>
</dbReference>
<organism evidence="1 2">
    <name type="scientific">Candidatus Roizmanbacteria bacterium GW2011_GWC2_41_7</name>
    <dbReference type="NCBI Taxonomy" id="1618487"/>
    <lineage>
        <taxon>Bacteria</taxon>
        <taxon>Candidatus Roizmaniibacteriota</taxon>
    </lineage>
</organism>
<dbReference type="InterPro" id="IPR013368">
    <property type="entry name" value="YecD_YerC"/>
</dbReference>
<comment type="caution">
    <text evidence="1">The sequence shown here is derived from an EMBL/GenBank/DDBJ whole genome shotgun (WGS) entry which is preliminary data.</text>
</comment>
<dbReference type="AlphaFoldDB" id="A0A0G0X3X4"/>
<reference evidence="1 2" key="1">
    <citation type="journal article" date="2015" name="Nature">
        <title>rRNA introns, odd ribosomes, and small enigmatic genomes across a large radiation of phyla.</title>
        <authorList>
            <person name="Brown C.T."/>
            <person name="Hug L.A."/>
            <person name="Thomas B.C."/>
            <person name="Sharon I."/>
            <person name="Castelle C.J."/>
            <person name="Singh A."/>
            <person name="Wilkins M.J."/>
            <person name="Williams K.H."/>
            <person name="Banfield J.F."/>
        </authorList>
    </citation>
    <scope>NUCLEOTIDE SEQUENCE [LARGE SCALE GENOMIC DNA]</scope>
</reference>
<proteinExistence type="predicted"/>
<gene>
    <name evidence="1" type="ORF">UU78_C0075G0003</name>
</gene>
<dbReference type="Proteomes" id="UP000034371">
    <property type="component" value="Unassembled WGS sequence"/>
</dbReference>